<keyword evidence="3" id="KW-1185">Reference proteome</keyword>
<evidence type="ECO:0000256" key="1">
    <source>
        <dbReference type="SAM" id="MobiDB-lite"/>
    </source>
</evidence>
<protein>
    <submittedName>
        <fullName evidence="2">Uncharacterized protein</fullName>
    </submittedName>
</protein>
<accession>A0A5E4BLN5</accession>
<dbReference type="Proteomes" id="UP000335636">
    <property type="component" value="Unassembled WGS sequence"/>
</dbReference>
<organism evidence="2 3">
    <name type="scientific">Marmota monax</name>
    <name type="common">Woodchuck</name>
    <dbReference type="NCBI Taxonomy" id="9995"/>
    <lineage>
        <taxon>Eukaryota</taxon>
        <taxon>Metazoa</taxon>
        <taxon>Chordata</taxon>
        <taxon>Craniata</taxon>
        <taxon>Vertebrata</taxon>
        <taxon>Euteleostomi</taxon>
        <taxon>Mammalia</taxon>
        <taxon>Eutheria</taxon>
        <taxon>Euarchontoglires</taxon>
        <taxon>Glires</taxon>
        <taxon>Rodentia</taxon>
        <taxon>Sciuromorpha</taxon>
        <taxon>Sciuridae</taxon>
        <taxon>Xerinae</taxon>
        <taxon>Marmotini</taxon>
        <taxon>Marmota</taxon>
    </lineage>
</organism>
<comment type="caution">
    <text evidence="2">The sequence shown here is derived from an EMBL/GenBank/DDBJ whole genome shotgun (WGS) entry which is preliminary data.</text>
</comment>
<reference evidence="2" key="1">
    <citation type="submission" date="2019-04" db="EMBL/GenBank/DDBJ databases">
        <authorList>
            <person name="Alioto T."/>
            <person name="Alioto T."/>
        </authorList>
    </citation>
    <scope>NUCLEOTIDE SEQUENCE [LARGE SCALE GENOMIC DNA]</scope>
</reference>
<feature type="compositionally biased region" description="Pro residues" evidence="1">
    <location>
        <begin position="20"/>
        <end position="29"/>
    </location>
</feature>
<evidence type="ECO:0000313" key="2">
    <source>
        <dbReference type="EMBL" id="VTJ69970.1"/>
    </source>
</evidence>
<gene>
    <name evidence="2" type="ORF">MONAX_5E025043</name>
</gene>
<name>A0A5E4BLN5_MARMO</name>
<proteinExistence type="predicted"/>
<sequence>MAVAGSPAVLPARAALRLPSPAPAPPPSYPTQSSAAAGAGGGGGSPVRSVLGPPPACRTGTARAPARSRDRDARPTVPRGALTQRRCREPGWSVLGPMP</sequence>
<dbReference type="AlphaFoldDB" id="A0A5E4BLN5"/>
<evidence type="ECO:0000313" key="3">
    <source>
        <dbReference type="Proteomes" id="UP000335636"/>
    </source>
</evidence>
<feature type="region of interest" description="Disordered" evidence="1">
    <location>
        <begin position="17"/>
        <end position="99"/>
    </location>
</feature>
<dbReference type="EMBL" id="CABDUW010000487">
    <property type="protein sequence ID" value="VTJ69970.1"/>
    <property type="molecule type" value="Genomic_DNA"/>
</dbReference>